<evidence type="ECO:0000313" key="3">
    <source>
        <dbReference type="Proteomes" id="UP001159427"/>
    </source>
</evidence>
<reference evidence="2 3" key="1">
    <citation type="submission" date="2022-05" db="EMBL/GenBank/DDBJ databases">
        <authorList>
            <consortium name="Genoscope - CEA"/>
            <person name="William W."/>
        </authorList>
    </citation>
    <scope>NUCLEOTIDE SEQUENCE [LARGE SCALE GENOMIC DNA]</scope>
</reference>
<protein>
    <submittedName>
        <fullName evidence="2">Uncharacterized protein</fullName>
    </submittedName>
</protein>
<dbReference type="EMBL" id="CALNXI010003142">
    <property type="protein sequence ID" value="CAH3192313.1"/>
    <property type="molecule type" value="Genomic_DNA"/>
</dbReference>
<evidence type="ECO:0000256" key="1">
    <source>
        <dbReference type="SAM" id="MobiDB-lite"/>
    </source>
</evidence>
<name>A0ABN8SRC4_9CNID</name>
<sequence length="158" mass="17971">MPSQPLSIHAQPRQLPRPAMKWQSRYMSLKSKLGDEIVFTQGLPDMSENLSDINPNPSDRKHIGIVAERIFDKNRTAFMSAYTKETEKSYGYVLIDNQLKTTTDKQVVADVFGTCHCYPYMITSTKTLPEETLSSDEDQFPFDEDQLSADDDQLNSVV</sequence>
<comment type="caution">
    <text evidence="2">The sequence shown here is derived from an EMBL/GenBank/DDBJ whole genome shotgun (WGS) entry which is preliminary data.</text>
</comment>
<organism evidence="2 3">
    <name type="scientific">Porites evermanni</name>
    <dbReference type="NCBI Taxonomy" id="104178"/>
    <lineage>
        <taxon>Eukaryota</taxon>
        <taxon>Metazoa</taxon>
        <taxon>Cnidaria</taxon>
        <taxon>Anthozoa</taxon>
        <taxon>Hexacorallia</taxon>
        <taxon>Scleractinia</taxon>
        <taxon>Fungiina</taxon>
        <taxon>Poritidae</taxon>
        <taxon>Porites</taxon>
    </lineage>
</organism>
<feature type="region of interest" description="Disordered" evidence="1">
    <location>
        <begin position="130"/>
        <end position="158"/>
    </location>
</feature>
<gene>
    <name evidence="2" type="ORF">PEVE_00023675</name>
</gene>
<dbReference type="Proteomes" id="UP001159427">
    <property type="component" value="Unassembled WGS sequence"/>
</dbReference>
<evidence type="ECO:0000313" key="2">
    <source>
        <dbReference type="EMBL" id="CAH3192313.1"/>
    </source>
</evidence>
<keyword evidence="3" id="KW-1185">Reference proteome</keyword>
<feature type="compositionally biased region" description="Acidic residues" evidence="1">
    <location>
        <begin position="133"/>
        <end position="158"/>
    </location>
</feature>
<accession>A0ABN8SRC4</accession>
<proteinExistence type="predicted"/>